<keyword evidence="1" id="KW-0175">Coiled coil</keyword>
<dbReference type="EMBL" id="CP003071">
    <property type="protein sequence ID" value="AGA87647.1"/>
    <property type="molecule type" value="Genomic_DNA"/>
</dbReference>
<dbReference type="STRING" id="644801.Psest_3151"/>
<gene>
    <name evidence="2" type="ORF">Psest_3151</name>
</gene>
<dbReference type="AlphaFoldDB" id="L0GPD2"/>
<reference evidence="2 3" key="1">
    <citation type="submission" date="2011-10" db="EMBL/GenBank/DDBJ databases">
        <title>Complete sequence of chromosome of Pseudomonas stutzeri RCH2.</title>
        <authorList>
            <consortium name="US DOE Joint Genome Institute"/>
            <person name="Lucas S."/>
            <person name="Han J."/>
            <person name="Lapidus A."/>
            <person name="Cheng J.-F."/>
            <person name="Goodwin L."/>
            <person name="Pitluck S."/>
            <person name="Peters L."/>
            <person name="Ovchinnikova G."/>
            <person name="Zeytun A."/>
            <person name="Lu M."/>
            <person name="Detter J.C."/>
            <person name="Han C."/>
            <person name="Tapia R."/>
            <person name="Land M."/>
            <person name="Hauser L."/>
            <person name="Kyrpides N."/>
            <person name="Ivanova N."/>
            <person name="Pagani I."/>
            <person name="Chakraborty R."/>
            <person name="Arkin A."/>
            <person name="Dehal P."/>
            <person name="Wall J."/>
            <person name="Hazen T."/>
            <person name="Woyke T."/>
        </authorList>
    </citation>
    <scope>NUCLEOTIDE SEQUENCE [LARGE SCALE GENOMIC DNA]</scope>
    <source>
        <strain evidence="2 3">RCH2</strain>
    </source>
</reference>
<evidence type="ECO:0000313" key="2">
    <source>
        <dbReference type="EMBL" id="AGA87647.1"/>
    </source>
</evidence>
<proteinExistence type="predicted"/>
<dbReference type="HOGENOM" id="CLU_1685094_0_0_6"/>
<dbReference type="eggNOG" id="ENOG5031G4J">
    <property type="taxonomic scope" value="Bacteria"/>
</dbReference>
<sequence>MKEHVQQPKFINEQELDARIEKAQSAYKNSHAACSRVNEGILPIYTKRVLEFVAQGYTFAEHLPCSAHPGSYTAYMLKPEHIQQEELNTIAVDVKEKYLADIEDYNKHQENLLTEQLYQAEKRKQEEAERKKEEALRKKAAQEAKEYFQSIQQEAK</sequence>
<evidence type="ECO:0000313" key="3">
    <source>
        <dbReference type="Proteomes" id="UP000010820"/>
    </source>
</evidence>
<name>L0GPD2_STUST</name>
<organism evidence="2 3">
    <name type="scientific">Stutzerimonas stutzeri RCH2</name>
    <dbReference type="NCBI Taxonomy" id="644801"/>
    <lineage>
        <taxon>Bacteria</taxon>
        <taxon>Pseudomonadati</taxon>
        <taxon>Pseudomonadota</taxon>
        <taxon>Gammaproteobacteria</taxon>
        <taxon>Pseudomonadales</taxon>
        <taxon>Pseudomonadaceae</taxon>
        <taxon>Stutzerimonas</taxon>
    </lineage>
</organism>
<evidence type="ECO:0000256" key="1">
    <source>
        <dbReference type="SAM" id="Coils"/>
    </source>
</evidence>
<protein>
    <submittedName>
        <fullName evidence="2">Uncharacterized protein</fullName>
    </submittedName>
</protein>
<dbReference type="RefSeq" id="WP_015277882.1">
    <property type="nucleotide sequence ID" value="NC_019936.1"/>
</dbReference>
<dbReference type="Proteomes" id="UP000010820">
    <property type="component" value="Chromosome"/>
</dbReference>
<feature type="coiled-coil region" evidence="1">
    <location>
        <begin position="114"/>
        <end position="145"/>
    </location>
</feature>
<accession>L0GPD2</accession>
<dbReference type="KEGG" id="psh:Psest_3151"/>